<reference evidence="2 3" key="1">
    <citation type="submission" date="2015-12" db="EMBL/GenBank/DDBJ databases">
        <title>Nitrous oxide reduction kinetics distinguish bacteria harboring typical versus atypical NosZ.</title>
        <authorList>
            <person name="Yoon S."/>
            <person name="Nissen S."/>
            <person name="Park D."/>
            <person name="Sanford R.A."/>
            <person name="Loeffler F.E."/>
        </authorList>
    </citation>
    <scope>NUCLEOTIDE SEQUENCE [LARGE SCALE GENOMIC DNA]</scope>
    <source>
        <strain evidence="2 3">ATCC BAA-841</strain>
    </source>
</reference>
<dbReference type="AlphaFoldDB" id="A0A133XIM3"/>
<gene>
    <name evidence="2" type="ORF">AT959_08615</name>
</gene>
<dbReference type="STRING" id="281362.AT959_08615"/>
<dbReference type="EMBL" id="LODL01000019">
    <property type="protein sequence ID" value="KXB30782.1"/>
    <property type="molecule type" value="Genomic_DNA"/>
</dbReference>
<sequence length="179" mass="20331">MIFNKEKSMTDAELKAQPRSVREEFERIKEGEIDHDEQLSSLKTQLADLLAKQHESQAVHDRIRVCLQWLPTGIASTENRLQEIKAQRVSAITMALVDDKEGSGLPDFSLDDALVAEQKNAELYLERLRLSAAGLEQQEKKARRAVELASNPCSAIESKINRHRDQLKLTEAKRRHGYA</sequence>
<evidence type="ECO:0000256" key="1">
    <source>
        <dbReference type="SAM" id="Coils"/>
    </source>
</evidence>
<accession>A0A133XIM3</accession>
<proteinExistence type="predicted"/>
<dbReference type="Proteomes" id="UP000070186">
    <property type="component" value="Unassembled WGS sequence"/>
</dbReference>
<protein>
    <submittedName>
        <fullName evidence="2">Uncharacterized protein</fullName>
    </submittedName>
</protein>
<organism evidence="2 3">
    <name type="scientific">Dechloromonas denitrificans</name>
    <dbReference type="NCBI Taxonomy" id="281362"/>
    <lineage>
        <taxon>Bacteria</taxon>
        <taxon>Pseudomonadati</taxon>
        <taxon>Pseudomonadota</taxon>
        <taxon>Betaproteobacteria</taxon>
        <taxon>Rhodocyclales</taxon>
        <taxon>Azonexaceae</taxon>
        <taxon>Dechloromonas</taxon>
    </lineage>
</organism>
<evidence type="ECO:0000313" key="2">
    <source>
        <dbReference type="EMBL" id="KXB30782.1"/>
    </source>
</evidence>
<name>A0A133XIM3_9RHOO</name>
<feature type="coiled-coil region" evidence="1">
    <location>
        <begin position="125"/>
        <end position="173"/>
    </location>
</feature>
<keyword evidence="1" id="KW-0175">Coiled coil</keyword>
<keyword evidence="3" id="KW-1185">Reference proteome</keyword>
<comment type="caution">
    <text evidence="2">The sequence shown here is derived from an EMBL/GenBank/DDBJ whole genome shotgun (WGS) entry which is preliminary data.</text>
</comment>
<evidence type="ECO:0000313" key="3">
    <source>
        <dbReference type="Proteomes" id="UP000070186"/>
    </source>
</evidence>